<feature type="transmembrane region" description="Helical" evidence="19">
    <location>
        <begin position="205"/>
        <end position="223"/>
    </location>
</feature>
<keyword evidence="16" id="KW-0594">Phospholipid biosynthesis</keyword>
<keyword evidence="14" id="KW-0443">Lipid metabolism</keyword>
<evidence type="ECO:0000256" key="1">
    <source>
        <dbReference type="ARBA" id="ARBA00001698"/>
    </source>
</evidence>
<evidence type="ECO:0000256" key="15">
    <source>
        <dbReference type="ARBA" id="ARBA00023136"/>
    </source>
</evidence>
<keyword evidence="17" id="KW-1208">Phospholipid metabolism</keyword>
<evidence type="ECO:0000256" key="18">
    <source>
        <dbReference type="RuleBase" id="RU003938"/>
    </source>
</evidence>
<proteinExistence type="inferred from homology"/>
<evidence type="ECO:0000256" key="9">
    <source>
        <dbReference type="ARBA" id="ARBA00022516"/>
    </source>
</evidence>
<evidence type="ECO:0000256" key="2">
    <source>
        <dbReference type="ARBA" id="ARBA00004651"/>
    </source>
</evidence>
<dbReference type="PROSITE" id="PS01315">
    <property type="entry name" value="CDS"/>
    <property type="match status" value="1"/>
</dbReference>
<keyword evidence="10 18" id="KW-0808">Transferase</keyword>
<evidence type="ECO:0000256" key="12">
    <source>
        <dbReference type="ARBA" id="ARBA00022695"/>
    </source>
</evidence>
<evidence type="ECO:0000313" key="20">
    <source>
        <dbReference type="EMBL" id="MDT0617327.1"/>
    </source>
</evidence>
<keyword evidence="8" id="KW-1003">Cell membrane</keyword>
<feature type="transmembrane region" description="Helical" evidence="19">
    <location>
        <begin position="28"/>
        <end position="44"/>
    </location>
</feature>
<comment type="caution">
    <text evidence="20">The sequence shown here is derived from an EMBL/GenBank/DDBJ whole genome shotgun (WGS) entry which is preliminary data.</text>
</comment>
<evidence type="ECO:0000256" key="5">
    <source>
        <dbReference type="ARBA" id="ARBA00010185"/>
    </source>
</evidence>
<dbReference type="EMBL" id="JAVRHY010000002">
    <property type="protein sequence ID" value="MDT0617327.1"/>
    <property type="molecule type" value="Genomic_DNA"/>
</dbReference>
<evidence type="ECO:0000313" key="21">
    <source>
        <dbReference type="Proteomes" id="UP001259982"/>
    </source>
</evidence>
<dbReference type="RefSeq" id="WP_311657037.1">
    <property type="nucleotide sequence ID" value="NZ_JAVRHY010000002.1"/>
</dbReference>
<keyword evidence="13 19" id="KW-1133">Transmembrane helix</keyword>
<comment type="pathway">
    <text evidence="4">Lipid metabolism.</text>
</comment>
<dbReference type="EC" id="2.7.7.41" evidence="6 18"/>
<evidence type="ECO:0000256" key="4">
    <source>
        <dbReference type="ARBA" id="ARBA00005189"/>
    </source>
</evidence>
<name>A0ABU3B667_9GAMM</name>
<keyword evidence="21" id="KW-1185">Reference proteome</keyword>
<organism evidence="20 21">
    <name type="scientific">Spectribacter acetivorans</name>
    <dbReference type="NCBI Taxonomy" id="3075603"/>
    <lineage>
        <taxon>Bacteria</taxon>
        <taxon>Pseudomonadati</taxon>
        <taxon>Pseudomonadota</taxon>
        <taxon>Gammaproteobacteria</taxon>
        <taxon>Salinisphaerales</taxon>
        <taxon>Salinisphaeraceae</taxon>
        <taxon>Spectribacter</taxon>
    </lineage>
</organism>
<dbReference type="PANTHER" id="PTHR46382">
    <property type="entry name" value="PHOSPHATIDATE CYTIDYLYLTRANSFERASE"/>
    <property type="match status" value="1"/>
</dbReference>
<comment type="subcellular location">
    <subcellularLocation>
        <location evidence="2">Cell membrane</location>
        <topology evidence="2">Multi-pass membrane protein</topology>
    </subcellularLocation>
</comment>
<evidence type="ECO:0000256" key="13">
    <source>
        <dbReference type="ARBA" id="ARBA00022989"/>
    </source>
</evidence>
<evidence type="ECO:0000256" key="17">
    <source>
        <dbReference type="ARBA" id="ARBA00023264"/>
    </source>
</evidence>
<evidence type="ECO:0000256" key="11">
    <source>
        <dbReference type="ARBA" id="ARBA00022692"/>
    </source>
</evidence>
<keyword evidence="9" id="KW-0444">Lipid biosynthesis</keyword>
<keyword evidence="11 18" id="KW-0812">Transmembrane</keyword>
<evidence type="ECO:0000256" key="8">
    <source>
        <dbReference type="ARBA" id="ARBA00022475"/>
    </source>
</evidence>
<comment type="similarity">
    <text evidence="5 18">Belongs to the CDS family.</text>
</comment>
<dbReference type="PANTHER" id="PTHR46382:SF1">
    <property type="entry name" value="PHOSPHATIDATE CYTIDYLYLTRANSFERASE"/>
    <property type="match status" value="1"/>
</dbReference>
<sequence length="272" mass="28139">MLKTRILTALVALPLVIAAILWLPTTGVALIVGALLTLGAWEWSRLGGIHETGPRVVGAGVAALLMLGGWYGLVHPGLVLTWLGAALVWWAAAVRWIPAFPRGWDASLGRPALTLASGLLVLSACFVALVDLHAHRGGPTLLLLLLVLIWAADTGAYFAGRALGRHKLAPNVSPGKTMEGAIGGLALTALAGALAAWWLDLAGGAALAFILLAVLTGAISIVGDLTQSMFKRHAGVKDSGNLFPGHGGVLDRIDSLLAAAPLFVLGLQWLPL</sequence>
<reference evidence="20 21" key="1">
    <citation type="submission" date="2023-09" db="EMBL/GenBank/DDBJ databases">
        <authorList>
            <person name="Rey-Velasco X."/>
        </authorList>
    </citation>
    <scope>NUCLEOTIDE SEQUENCE [LARGE SCALE GENOMIC DNA]</scope>
    <source>
        <strain evidence="20 21">P385</strain>
    </source>
</reference>
<keyword evidence="12 18" id="KW-0548">Nucleotidyltransferase</keyword>
<evidence type="ECO:0000256" key="10">
    <source>
        <dbReference type="ARBA" id="ARBA00022679"/>
    </source>
</evidence>
<dbReference type="Pfam" id="PF01148">
    <property type="entry name" value="CTP_transf_1"/>
    <property type="match status" value="1"/>
</dbReference>
<feature type="transmembrane region" description="Helical" evidence="19">
    <location>
        <begin position="112"/>
        <end position="134"/>
    </location>
</feature>
<evidence type="ECO:0000256" key="14">
    <source>
        <dbReference type="ARBA" id="ARBA00023098"/>
    </source>
</evidence>
<dbReference type="InterPro" id="IPR000374">
    <property type="entry name" value="PC_trans"/>
</dbReference>
<gene>
    <name evidence="20" type="ORF">RM531_02470</name>
</gene>
<feature type="transmembrane region" description="Helical" evidence="19">
    <location>
        <begin position="140"/>
        <end position="159"/>
    </location>
</feature>
<evidence type="ECO:0000256" key="6">
    <source>
        <dbReference type="ARBA" id="ARBA00012487"/>
    </source>
</evidence>
<comment type="catalytic activity">
    <reaction evidence="1 18">
        <text>a 1,2-diacyl-sn-glycero-3-phosphate + CTP + H(+) = a CDP-1,2-diacyl-sn-glycerol + diphosphate</text>
        <dbReference type="Rhea" id="RHEA:16229"/>
        <dbReference type="ChEBI" id="CHEBI:15378"/>
        <dbReference type="ChEBI" id="CHEBI:33019"/>
        <dbReference type="ChEBI" id="CHEBI:37563"/>
        <dbReference type="ChEBI" id="CHEBI:58332"/>
        <dbReference type="ChEBI" id="CHEBI:58608"/>
        <dbReference type="EC" id="2.7.7.41"/>
    </reaction>
</comment>
<dbReference type="GO" id="GO:0004605">
    <property type="term" value="F:phosphatidate cytidylyltransferase activity"/>
    <property type="evidence" value="ECO:0007669"/>
    <property type="project" value="UniProtKB-EC"/>
</dbReference>
<dbReference type="Proteomes" id="UP001259982">
    <property type="component" value="Unassembled WGS sequence"/>
</dbReference>
<evidence type="ECO:0000256" key="19">
    <source>
        <dbReference type="SAM" id="Phobius"/>
    </source>
</evidence>
<evidence type="ECO:0000256" key="3">
    <source>
        <dbReference type="ARBA" id="ARBA00005119"/>
    </source>
</evidence>
<evidence type="ECO:0000256" key="7">
    <source>
        <dbReference type="ARBA" id="ARBA00019373"/>
    </source>
</evidence>
<keyword evidence="15 19" id="KW-0472">Membrane</keyword>
<feature type="transmembrane region" description="Helical" evidence="19">
    <location>
        <begin position="79"/>
        <end position="100"/>
    </location>
</feature>
<feature type="transmembrane region" description="Helical" evidence="19">
    <location>
        <begin position="180"/>
        <end position="199"/>
    </location>
</feature>
<accession>A0ABU3B667</accession>
<comment type="pathway">
    <text evidence="3 18">Phospholipid metabolism; CDP-diacylglycerol biosynthesis; CDP-diacylglycerol from sn-glycerol 3-phosphate: step 3/3.</text>
</comment>
<evidence type="ECO:0000256" key="16">
    <source>
        <dbReference type="ARBA" id="ARBA00023209"/>
    </source>
</evidence>
<feature type="transmembrane region" description="Helical" evidence="19">
    <location>
        <begin position="56"/>
        <end position="73"/>
    </location>
</feature>
<protein>
    <recommendedName>
        <fullName evidence="7 18">Phosphatidate cytidylyltransferase</fullName>
        <ecNumber evidence="6 18">2.7.7.41</ecNumber>
    </recommendedName>
</protein>